<dbReference type="EMBL" id="JADQDK010000001">
    <property type="protein sequence ID" value="MBW0136155.1"/>
    <property type="molecule type" value="Genomic_DNA"/>
</dbReference>
<comment type="caution">
    <text evidence="1">The sequence shown here is derived from an EMBL/GenBank/DDBJ whole genome shotgun (WGS) entry which is preliminary data.</text>
</comment>
<evidence type="ECO:0008006" key="3">
    <source>
        <dbReference type="Google" id="ProtNLM"/>
    </source>
</evidence>
<proteinExistence type="predicted"/>
<dbReference type="Proteomes" id="UP000694287">
    <property type="component" value="Unassembled WGS sequence"/>
</dbReference>
<organism evidence="1 2">
    <name type="scientific">Pseudonocardia abyssalis</name>
    <dbReference type="NCBI Taxonomy" id="2792008"/>
    <lineage>
        <taxon>Bacteria</taxon>
        <taxon>Bacillati</taxon>
        <taxon>Actinomycetota</taxon>
        <taxon>Actinomycetes</taxon>
        <taxon>Pseudonocardiales</taxon>
        <taxon>Pseudonocardiaceae</taxon>
        <taxon>Pseudonocardia</taxon>
    </lineage>
</organism>
<evidence type="ECO:0000313" key="1">
    <source>
        <dbReference type="EMBL" id="MBW0136155.1"/>
    </source>
</evidence>
<keyword evidence="2" id="KW-1185">Reference proteome</keyword>
<protein>
    <recommendedName>
        <fullName evidence="3">Methyltransferase type 11 domain-containing protein</fullName>
    </recommendedName>
</protein>
<evidence type="ECO:0000313" key="2">
    <source>
        <dbReference type="Proteomes" id="UP000694287"/>
    </source>
</evidence>
<gene>
    <name evidence="1" type="ORF">I4I81_18050</name>
</gene>
<accession>A0ABS6UV94</accession>
<reference evidence="1 2" key="1">
    <citation type="submission" date="2020-11" db="EMBL/GenBank/DDBJ databases">
        <title>Pseudonocardia abyssalis sp. nov. and Pseudonocardia oceani sp. nov., description and phylogenomic analysis of two novel actinomycetes isolated from the deep Southern Ocean.</title>
        <authorList>
            <person name="Parra J."/>
        </authorList>
    </citation>
    <scope>NUCLEOTIDE SEQUENCE [LARGE SCALE GENOMIC DNA]</scope>
    <source>
        <strain evidence="1 2">KRD-168</strain>
    </source>
</reference>
<name>A0ABS6UV94_9PSEU</name>
<sequence>MRAAAGAARTVVDVGAGTGSHEQGLPVVPAVEPTPVTIAQRPPGGGAPGVRGEAERVPLGDASVDVALAVRRSSTRAATSS</sequence>
<dbReference type="RefSeq" id="WP_218603567.1">
    <property type="nucleotide sequence ID" value="NZ_JADQDJ010000139.1"/>
</dbReference>